<dbReference type="EMBL" id="AE017143">
    <property type="protein sequence ID" value="AAP96420.1"/>
    <property type="molecule type" value="Genomic_DNA"/>
</dbReference>
<organism evidence="1 2">
    <name type="scientific">Haemophilus ducreyi (strain 35000HP / ATCC 700724)</name>
    <dbReference type="NCBI Taxonomy" id="233412"/>
    <lineage>
        <taxon>Bacteria</taxon>
        <taxon>Pseudomonadati</taxon>
        <taxon>Pseudomonadota</taxon>
        <taxon>Gammaproteobacteria</taxon>
        <taxon>Pasteurellales</taxon>
        <taxon>Pasteurellaceae</taxon>
        <taxon>Haemophilus</taxon>
    </lineage>
</organism>
<keyword evidence="2" id="KW-1185">Reference proteome</keyword>
<dbReference type="AlphaFoldDB" id="Q7VL39"/>
<protein>
    <submittedName>
        <fullName evidence="1">Uncharacterized protein</fullName>
    </submittedName>
</protein>
<gene>
    <name evidence="1" type="ordered locus">HD_1646</name>
</gene>
<proteinExistence type="predicted"/>
<accession>Q7VL39</accession>
<dbReference type="Proteomes" id="UP000001022">
    <property type="component" value="Chromosome"/>
</dbReference>
<evidence type="ECO:0000313" key="2">
    <source>
        <dbReference type="Proteomes" id="UP000001022"/>
    </source>
</evidence>
<reference evidence="2" key="1">
    <citation type="submission" date="2003-06" db="EMBL/GenBank/DDBJ databases">
        <title>The complete genome sequence of Haemophilus ducreyi.</title>
        <authorList>
            <person name="Munson R.S. Jr."/>
            <person name="Ray W.C."/>
            <person name="Mahairas G."/>
            <person name="Sabo P."/>
            <person name="Mungur R."/>
            <person name="Johnson L."/>
            <person name="Nguyen D."/>
            <person name="Wang J."/>
            <person name="Forst C."/>
            <person name="Hood L."/>
        </authorList>
    </citation>
    <scope>NUCLEOTIDE SEQUENCE [LARGE SCALE GENOMIC DNA]</scope>
    <source>
        <strain evidence="2">35000HP / ATCC 700724</strain>
    </source>
</reference>
<evidence type="ECO:0000313" key="1">
    <source>
        <dbReference type="EMBL" id="AAP96420.1"/>
    </source>
</evidence>
<name>Q7VL39_HAEDU</name>
<dbReference type="HOGENOM" id="CLU_3290438_0_0_6"/>
<sequence length="40" mass="4607">MKYEMNLNKMLLFAKILPLSASFTNKAVTLRLLPQLLLID</sequence>
<dbReference type="KEGG" id="hdu:HD_1646"/>